<reference evidence="6 7" key="1">
    <citation type="submission" date="2019-04" db="EMBL/GenBank/DDBJ databases">
        <title>Lysinibacillus genome sequencing.</title>
        <authorList>
            <person name="Dunlap C."/>
        </authorList>
    </citation>
    <scope>NUCLEOTIDE SEQUENCE [LARGE SCALE GENOMIC DNA]</scope>
    <source>
        <strain evidence="6 7">CCTCC AB 2010389</strain>
    </source>
</reference>
<dbReference type="Gene3D" id="3.40.50.300">
    <property type="entry name" value="P-loop containing nucleotide triphosphate hydrolases"/>
    <property type="match status" value="1"/>
</dbReference>
<accession>A0A4V6X5S4</accession>
<evidence type="ECO:0000256" key="2">
    <source>
        <dbReference type="ARBA" id="ARBA00022448"/>
    </source>
</evidence>
<dbReference type="PROSITE" id="PS00211">
    <property type="entry name" value="ABC_TRANSPORTER_1"/>
    <property type="match status" value="1"/>
</dbReference>
<dbReference type="InterPro" id="IPR003439">
    <property type="entry name" value="ABC_transporter-like_ATP-bd"/>
</dbReference>
<evidence type="ECO:0000256" key="1">
    <source>
        <dbReference type="ARBA" id="ARBA00005417"/>
    </source>
</evidence>
<dbReference type="PROSITE" id="PS50893">
    <property type="entry name" value="ABC_TRANSPORTER_2"/>
    <property type="match status" value="1"/>
</dbReference>
<gene>
    <name evidence="6" type="ORF">FC756_27065</name>
</gene>
<evidence type="ECO:0000313" key="7">
    <source>
        <dbReference type="Proteomes" id="UP000308744"/>
    </source>
</evidence>
<keyword evidence="2" id="KW-0813">Transport</keyword>
<keyword evidence="3" id="KW-0547">Nucleotide-binding</keyword>
<feature type="domain" description="ABC transporter" evidence="5">
    <location>
        <begin position="6"/>
        <end position="227"/>
    </location>
</feature>
<dbReference type="SUPFAM" id="SSF52540">
    <property type="entry name" value="P-loop containing nucleoside triphosphate hydrolases"/>
    <property type="match status" value="1"/>
</dbReference>
<dbReference type="PANTHER" id="PTHR43335:SF8">
    <property type="entry name" value="ABC TRANSPORTER, ATP-BINDING PROTEIN"/>
    <property type="match status" value="1"/>
</dbReference>
<evidence type="ECO:0000256" key="3">
    <source>
        <dbReference type="ARBA" id="ARBA00022741"/>
    </source>
</evidence>
<keyword evidence="4 6" id="KW-0067">ATP-binding</keyword>
<dbReference type="InterPro" id="IPR017871">
    <property type="entry name" value="ABC_transporter-like_CS"/>
</dbReference>
<comment type="similarity">
    <text evidence="1">Belongs to the ABC transporter superfamily.</text>
</comment>
<organism evidence="6 7">
    <name type="scientific">Lysinibacillus mangiferihumi</name>
    <dbReference type="NCBI Taxonomy" id="1130819"/>
    <lineage>
        <taxon>Bacteria</taxon>
        <taxon>Bacillati</taxon>
        <taxon>Bacillota</taxon>
        <taxon>Bacilli</taxon>
        <taxon>Bacillales</taxon>
        <taxon>Bacillaceae</taxon>
        <taxon>Lysinibacillus</taxon>
    </lineage>
</organism>
<proteinExistence type="inferred from homology"/>
<evidence type="ECO:0000256" key="4">
    <source>
        <dbReference type="ARBA" id="ARBA00022840"/>
    </source>
</evidence>
<keyword evidence="7" id="KW-1185">Reference proteome</keyword>
<sequence length="301" mass="34063">MSLKLIKVENISKEYKENVILDDISFKINAGEICAVIGKNGAGKSTLFKIMTGQITATKGQLLYSYSKKRIPSIGALIERPAFFNNLTAFENLKYFFLQKGGTNTEEIVQIIKLVGLANNKVLFSEFSLGMKQRLGLALALIFKPDVLILDEPVNGLDPEGIHDIRNILLKINRELGTTILISSHILTELEEISTSYIFLNNGRLLERISKEELEQKMINYLKIVVDNTEKATKILEEHFPELTYVIENQNQIKITENLDKTSVINQTFVNHGISVLGMETHKSTLEDYFFKLTGRGEIYE</sequence>
<dbReference type="AlphaFoldDB" id="A0A4V6X5S4"/>
<dbReference type="GO" id="GO:0005524">
    <property type="term" value="F:ATP binding"/>
    <property type="evidence" value="ECO:0007669"/>
    <property type="project" value="UniProtKB-KW"/>
</dbReference>
<dbReference type="InterPro" id="IPR003593">
    <property type="entry name" value="AAA+_ATPase"/>
</dbReference>
<dbReference type="GO" id="GO:0016887">
    <property type="term" value="F:ATP hydrolysis activity"/>
    <property type="evidence" value="ECO:0007669"/>
    <property type="project" value="InterPro"/>
</dbReference>
<name>A0A4V6X5S4_9BACI</name>
<dbReference type="Pfam" id="PF00005">
    <property type="entry name" value="ABC_tran"/>
    <property type="match status" value="1"/>
</dbReference>
<dbReference type="EMBL" id="SZPU01000166">
    <property type="protein sequence ID" value="TKI52833.1"/>
    <property type="molecule type" value="Genomic_DNA"/>
</dbReference>
<dbReference type="SMART" id="SM00382">
    <property type="entry name" value="AAA"/>
    <property type="match status" value="1"/>
</dbReference>
<dbReference type="RefSeq" id="WP_107895386.1">
    <property type="nucleotide sequence ID" value="NZ_PYWM01000009.1"/>
</dbReference>
<evidence type="ECO:0000259" key="5">
    <source>
        <dbReference type="PROSITE" id="PS50893"/>
    </source>
</evidence>
<dbReference type="Proteomes" id="UP000308744">
    <property type="component" value="Unassembled WGS sequence"/>
</dbReference>
<dbReference type="InterPro" id="IPR027417">
    <property type="entry name" value="P-loop_NTPase"/>
</dbReference>
<protein>
    <submittedName>
        <fullName evidence="6">ABC transporter ATP-binding protein</fullName>
    </submittedName>
</protein>
<evidence type="ECO:0000313" key="6">
    <source>
        <dbReference type="EMBL" id="TKI52833.1"/>
    </source>
</evidence>
<comment type="caution">
    <text evidence="6">The sequence shown here is derived from an EMBL/GenBank/DDBJ whole genome shotgun (WGS) entry which is preliminary data.</text>
</comment>
<dbReference type="PANTHER" id="PTHR43335">
    <property type="entry name" value="ABC TRANSPORTER, ATP-BINDING PROTEIN"/>
    <property type="match status" value="1"/>
</dbReference>